<organism evidence="1 2">
    <name type="scientific">Bradyrhizobium xenonodulans</name>
    <dbReference type="NCBI Taxonomy" id="2736875"/>
    <lineage>
        <taxon>Bacteria</taxon>
        <taxon>Pseudomonadati</taxon>
        <taxon>Pseudomonadota</taxon>
        <taxon>Alphaproteobacteria</taxon>
        <taxon>Hyphomicrobiales</taxon>
        <taxon>Nitrobacteraceae</taxon>
        <taxon>Bradyrhizobium</taxon>
    </lineage>
</organism>
<accession>A0ABY7MHZ1</accession>
<sequence length="68" mass="6964">MNTVLAGHVRAGASNVSLNGLDASEVKPPQDGSNGLTSSSCEGKIAATIVDIVSTVRLVHDIVMRLSC</sequence>
<dbReference type="Proteomes" id="UP001179614">
    <property type="component" value="Chromosome"/>
</dbReference>
<reference evidence="1" key="1">
    <citation type="submission" date="2021-12" db="EMBL/GenBank/DDBJ databases">
        <title>Bradyrhizobium xenonodulans sp. nov.</title>
        <authorList>
            <person name="Claassens R."/>
            <person name="Venter S.N."/>
            <person name="Beukes C.W."/>
            <person name="Stepkowski T."/>
            <person name="Steenkamp E.T."/>
        </authorList>
    </citation>
    <scope>NUCLEOTIDE SEQUENCE</scope>
    <source>
        <strain evidence="1">14AB</strain>
    </source>
</reference>
<protein>
    <submittedName>
        <fullName evidence="1">Uncharacterized protein</fullName>
    </submittedName>
</protein>
<evidence type="ECO:0000313" key="1">
    <source>
        <dbReference type="EMBL" id="WBL77804.1"/>
    </source>
</evidence>
<gene>
    <name evidence="1" type="ORF">I3J27_33145</name>
</gene>
<name>A0ABY7MHZ1_9BRAD</name>
<evidence type="ECO:0000313" key="2">
    <source>
        <dbReference type="Proteomes" id="UP001179614"/>
    </source>
</evidence>
<keyword evidence="2" id="KW-1185">Reference proteome</keyword>
<dbReference type="RefSeq" id="WP_270163096.1">
    <property type="nucleotide sequence ID" value="NZ_CP089391.1"/>
</dbReference>
<dbReference type="EMBL" id="CP089391">
    <property type="protein sequence ID" value="WBL77804.1"/>
    <property type="molecule type" value="Genomic_DNA"/>
</dbReference>
<proteinExistence type="predicted"/>